<evidence type="ECO:0000256" key="1">
    <source>
        <dbReference type="SAM" id="Phobius"/>
    </source>
</evidence>
<feature type="transmembrane region" description="Helical" evidence="1">
    <location>
        <begin position="237"/>
        <end position="256"/>
    </location>
</feature>
<feature type="transmembrane region" description="Helical" evidence="1">
    <location>
        <begin position="201"/>
        <end position="225"/>
    </location>
</feature>
<feature type="transmembrane region" description="Helical" evidence="1">
    <location>
        <begin position="153"/>
        <end position="170"/>
    </location>
</feature>
<feature type="transmembrane region" description="Helical" evidence="1">
    <location>
        <begin position="374"/>
        <end position="391"/>
    </location>
</feature>
<dbReference type="Proteomes" id="UP000242699">
    <property type="component" value="Unassembled WGS sequence"/>
</dbReference>
<feature type="transmembrane region" description="Helical" evidence="1">
    <location>
        <begin position="176"/>
        <end position="194"/>
    </location>
</feature>
<dbReference type="EMBL" id="PXYT01000107">
    <property type="protein sequence ID" value="PSR22597.1"/>
    <property type="molecule type" value="Genomic_DNA"/>
</dbReference>
<organism evidence="2 3">
    <name type="scientific">Sulfobacillus benefaciens</name>
    <dbReference type="NCBI Taxonomy" id="453960"/>
    <lineage>
        <taxon>Bacteria</taxon>
        <taxon>Bacillati</taxon>
        <taxon>Bacillota</taxon>
        <taxon>Clostridia</taxon>
        <taxon>Eubacteriales</taxon>
        <taxon>Clostridiales Family XVII. Incertae Sedis</taxon>
        <taxon>Sulfobacillus</taxon>
    </lineage>
</organism>
<evidence type="ECO:0000313" key="2">
    <source>
        <dbReference type="EMBL" id="PSR22597.1"/>
    </source>
</evidence>
<evidence type="ECO:0008006" key="4">
    <source>
        <dbReference type="Google" id="ProtNLM"/>
    </source>
</evidence>
<keyword evidence="1" id="KW-0812">Transmembrane</keyword>
<sequence length="647" mass="71480">MEENLREHLLGGGHYLFRLSSADTKPSLPSTWRSLKQIVMGPNPYFFGASVIVASILTLWEILRYVRGYATGYDLGSTAQSLYLISHGHWLAYNSFLGKPTILDIDAFILYLLAWPFRFMGGVYFLFVAQSVAVFIFGRAAYEYLFHRTGSRWLAWSFGILALISPAVIGGLMFDFHVDFIALLGLSLGLLAVVRQNRTLFICGIAVALLSKNEAVLPIAAWAFVEFITPSVFTRWLWFWTGLSSLVLFMFDELLLPKMMGVSGASHLALFKVYGNSGPAIAKNLAEHPAIVANVILGHAHYLAEVSGSWGFLPLVGGLYLLPFMALVILNDLANNSALRSLATQYSVIIDFFGLLAAGAAIRRHKGFSWYQAMPVAVAMFTSIFLLHGLWKTEIAPQMAPNNVAAKKFQLAPGINRQHHVTIWTTNHLAPLVYQHALVAENAYETVSTLWLQRRQYAPHSRIVVFMPKGDGNPAVTTSVWNALQSHYKLIAANSSAVVLEGTHAFSSYPVPAYKTQAPNDLVFPEGFPALLTVPGRTSISSSGWVISHGSASYRGLPATLPPGTYRIEVWLQDKHPGKQVWAKIRLFSSSKPQSLLYQKSVKGAASVQTLTWQTKSSQTIIPEIRVFTHNTVRYLGLTISRKSGPS</sequence>
<feature type="transmembrane region" description="Helical" evidence="1">
    <location>
        <begin position="342"/>
        <end position="362"/>
    </location>
</feature>
<feature type="transmembrane region" description="Helical" evidence="1">
    <location>
        <begin position="123"/>
        <end position="141"/>
    </location>
</feature>
<dbReference type="Pfam" id="PF09852">
    <property type="entry name" value="DUF2079"/>
    <property type="match status" value="1"/>
</dbReference>
<accession>A0A2T2WK39</accession>
<protein>
    <recommendedName>
        <fullName evidence="4">DUF2079 domain-containing protein</fullName>
    </recommendedName>
</protein>
<keyword evidence="1" id="KW-0472">Membrane</keyword>
<proteinExistence type="predicted"/>
<reference evidence="2 3" key="1">
    <citation type="journal article" date="2014" name="BMC Genomics">
        <title>Comparison of environmental and isolate Sulfobacillus genomes reveals diverse carbon, sulfur, nitrogen, and hydrogen metabolisms.</title>
        <authorList>
            <person name="Justice N.B."/>
            <person name="Norman A."/>
            <person name="Brown C.T."/>
            <person name="Singh A."/>
            <person name="Thomas B.C."/>
            <person name="Banfield J.F."/>
        </authorList>
    </citation>
    <scope>NUCLEOTIDE SEQUENCE [LARGE SCALE GENOMIC DNA]</scope>
    <source>
        <strain evidence="2">AMDSBA1</strain>
    </source>
</reference>
<feature type="transmembrane region" description="Helical" evidence="1">
    <location>
        <begin position="45"/>
        <end position="63"/>
    </location>
</feature>
<dbReference type="AlphaFoldDB" id="A0A2T2WK39"/>
<evidence type="ECO:0000313" key="3">
    <source>
        <dbReference type="Proteomes" id="UP000242699"/>
    </source>
</evidence>
<name>A0A2T2WK39_9FIRM</name>
<gene>
    <name evidence="2" type="ORF">C7B43_20650</name>
</gene>
<dbReference type="InterPro" id="IPR018650">
    <property type="entry name" value="STSV1_Orf64"/>
</dbReference>
<keyword evidence="1" id="KW-1133">Transmembrane helix</keyword>
<comment type="caution">
    <text evidence="2">The sequence shown here is derived from an EMBL/GenBank/DDBJ whole genome shotgun (WGS) entry which is preliminary data.</text>
</comment>
<feature type="transmembrane region" description="Helical" evidence="1">
    <location>
        <begin position="310"/>
        <end position="330"/>
    </location>
</feature>